<protein>
    <recommendedName>
        <fullName evidence="3">Molybdopterin synthase sulfur carrier subunit</fullName>
    </recommendedName>
</protein>
<sequence>MRTIEIQLFGALREAEPSARLAVESAATHVGQLRKELAVAMAAWPPQARALLPRSAFASATTVLRDADRLPEDGRLALLPPVSGG</sequence>
<dbReference type="EMBL" id="BMXY01000001">
    <property type="protein sequence ID" value="GGZ54587.1"/>
    <property type="molecule type" value="Genomic_DNA"/>
</dbReference>
<dbReference type="InterPro" id="IPR003749">
    <property type="entry name" value="ThiS/MoaD-like"/>
</dbReference>
<evidence type="ECO:0000313" key="2">
    <source>
        <dbReference type="Proteomes" id="UP000643403"/>
    </source>
</evidence>
<dbReference type="RefSeq" id="WP_189446732.1">
    <property type="nucleotide sequence ID" value="NZ_BMXY01000001.1"/>
</dbReference>
<organism evidence="1 2">
    <name type="scientific">Cognatilysobacter xinjiangensis</name>
    <dbReference type="NCBI Taxonomy" id="546892"/>
    <lineage>
        <taxon>Bacteria</taxon>
        <taxon>Pseudomonadati</taxon>
        <taxon>Pseudomonadota</taxon>
        <taxon>Gammaproteobacteria</taxon>
        <taxon>Lysobacterales</taxon>
        <taxon>Lysobacteraceae</taxon>
        <taxon>Cognatilysobacter</taxon>
    </lineage>
</organism>
<reference evidence="2" key="1">
    <citation type="journal article" date="2019" name="Int. J. Syst. Evol. Microbiol.">
        <title>The Global Catalogue of Microorganisms (GCM) 10K type strain sequencing project: providing services to taxonomists for standard genome sequencing and annotation.</title>
        <authorList>
            <consortium name="The Broad Institute Genomics Platform"/>
            <consortium name="The Broad Institute Genome Sequencing Center for Infectious Disease"/>
            <person name="Wu L."/>
            <person name="Ma J."/>
        </authorList>
    </citation>
    <scope>NUCLEOTIDE SEQUENCE [LARGE SCALE GENOMIC DNA]</scope>
    <source>
        <strain evidence="2">KCTC 22558</strain>
    </source>
</reference>
<proteinExistence type="predicted"/>
<evidence type="ECO:0008006" key="3">
    <source>
        <dbReference type="Google" id="ProtNLM"/>
    </source>
</evidence>
<comment type="caution">
    <text evidence="1">The sequence shown here is derived from an EMBL/GenBank/DDBJ whole genome shotgun (WGS) entry which is preliminary data.</text>
</comment>
<dbReference type="Proteomes" id="UP000643403">
    <property type="component" value="Unassembled WGS sequence"/>
</dbReference>
<dbReference type="InterPro" id="IPR016155">
    <property type="entry name" value="Mopterin_synth/thiamin_S_b"/>
</dbReference>
<gene>
    <name evidence="1" type="ORF">GCM10008101_04830</name>
</gene>
<dbReference type="Gene3D" id="3.10.20.30">
    <property type="match status" value="1"/>
</dbReference>
<dbReference type="Pfam" id="PF02597">
    <property type="entry name" value="ThiS"/>
    <property type="match status" value="1"/>
</dbReference>
<accession>A0ABQ3BUL9</accession>
<dbReference type="SUPFAM" id="SSF54285">
    <property type="entry name" value="MoaD/ThiS"/>
    <property type="match status" value="1"/>
</dbReference>
<name>A0ABQ3BUL9_9GAMM</name>
<evidence type="ECO:0000313" key="1">
    <source>
        <dbReference type="EMBL" id="GGZ54587.1"/>
    </source>
</evidence>
<keyword evidence="2" id="KW-1185">Reference proteome</keyword>
<dbReference type="InterPro" id="IPR012675">
    <property type="entry name" value="Beta-grasp_dom_sf"/>
</dbReference>